<proteinExistence type="predicted"/>
<dbReference type="Gene3D" id="1.10.10.10">
    <property type="entry name" value="Winged helix-like DNA-binding domain superfamily/Winged helix DNA-binding domain"/>
    <property type="match status" value="1"/>
</dbReference>
<comment type="caution">
    <text evidence="5">The sequence shown here is derived from an EMBL/GenBank/DDBJ whole genome shotgun (WGS) entry which is preliminary data.</text>
</comment>
<keyword evidence="2" id="KW-0238">DNA-binding</keyword>
<name>A0ABV0BAN8_9SPHN</name>
<evidence type="ECO:0000256" key="2">
    <source>
        <dbReference type="ARBA" id="ARBA00023125"/>
    </source>
</evidence>
<feature type="domain" description="HTH gntR-type" evidence="4">
    <location>
        <begin position="12"/>
        <end position="79"/>
    </location>
</feature>
<evidence type="ECO:0000256" key="3">
    <source>
        <dbReference type="ARBA" id="ARBA00023163"/>
    </source>
</evidence>
<dbReference type="Proteomes" id="UP001427805">
    <property type="component" value="Unassembled WGS sequence"/>
</dbReference>
<evidence type="ECO:0000313" key="6">
    <source>
        <dbReference type="Proteomes" id="UP001427805"/>
    </source>
</evidence>
<dbReference type="SMART" id="SM00895">
    <property type="entry name" value="FCD"/>
    <property type="match status" value="1"/>
</dbReference>
<dbReference type="InterPro" id="IPR011711">
    <property type="entry name" value="GntR_C"/>
</dbReference>
<dbReference type="PANTHER" id="PTHR43537">
    <property type="entry name" value="TRANSCRIPTIONAL REGULATOR, GNTR FAMILY"/>
    <property type="match status" value="1"/>
</dbReference>
<dbReference type="Pfam" id="PF07729">
    <property type="entry name" value="FCD"/>
    <property type="match status" value="1"/>
</dbReference>
<dbReference type="InterPro" id="IPR000524">
    <property type="entry name" value="Tscrpt_reg_HTH_GntR"/>
</dbReference>
<keyword evidence="3" id="KW-0804">Transcription</keyword>
<keyword evidence="1" id="KW-0805">Transcription regulation</keyword>
<evidence type="ECO:0000259" key="4">
    <source>
        <dbReference type="PROSITE" id="PS50949"/>
    </source>
</evidence>
<keyword evidence="6" id="KW-1185">Reference proteome</keyword>
<accession>A0ABV0BAN8</accession>
<dbReference type="RefSeq" id="WP_346246444.1">
    <property type="nucleotide sequence ID" value="NZ_JBDIZK010000005.1"/>
</dbReference>
<dbReference type="InterPro" id="IPR008920">
    <property type="entry name" value="TF_FadR/GntR_C"/>
</dbReference>
<dbReference type="InterPro" id="IPR036390">
    <property type="entry name" value="WH_DNA-bd_sf"/>
</dbReference>
<evidence type="ECO:0000256" key="1">
    <source>
        <dbReference type="ARBA" id="ARBA00023015"/>
    </source>
</evidence>
<sequence>MIETAPGDPERILAASEVAAWLRDRIRTGQVVQGQRLIEADIIRETGATRSRVREALQRLESEGLVVIEEFRGASVRRFTRDEIRQIYRARMALEGMAAHDFAVADDPGRKQQLAELQERLNLVEHTGDHPAFVRANDAWHSLILDGADNDYIRGFVERLRLPLYRLLFSAFYQPHRIDDANADHRRITDAILRGDGAEAEALMRQHVEEALAAVMGLGDVLPS</sequence>
<dbReference type="Pfam" id="PF00392">
    <property type="entry name" value="GntR"/>
    <property type="match status" value="1"/>
</dbReference>
<dbReference type="SUPFAM" id="SSF48008">
    <property type="entry name" value="GntR ligand-binding domain-like"/>
    <property type="match status" value="1"/>
</dbReference>
<dbReference type="SUPFAM" id="SSF46785">
    <property type="entry name" value="Winged helix' DNA-binding domain"/>
    <property type="match status" value="1"/>
</dbReference>
<dbReference type="InterPro" id="IPR036388">
    <property type="entry name" value="WH-like_DNA-bd_sf"/>
</dbReference>
<dbReference type="SMART" id="SM00345">
    <property type="entry name" value="HTH_GNTR"/>
    <property type="match status" value="1"/>
</dbReference>
<organism evidence="5 6">
    <name type="scientific">Sphingomonas rustica</name>
    <dbReference type="NCBI Taxonomy" id="3103142"/>
    <lineage>
        <taxon>Bacteria</taxon>
        <taxon>Pseudomonadati</taxon>
        <taxon>Pseudomonadota</taxon>
        <taxon>Alphaproteobacteria</taxon>
        <taxon>Sphingomonadales</taxon>
        <taxon>Sphingomonadaceae</taxon>
        <taxon>Sphingomonas</taxon>
    </lineage>
</organism>
<dbReference type="PROSITE" id="PS50949">
    <property type="entry name" value="HTH_GNTR"/>
    <property type="match status" value="1"/>
</dbReference>
<dbReference type="PANTHER" id="PTHR43537:SF49">
    <property type="entry name" value="TRANSCRIPTIONAL REGULATORY PROTEIN"/>
    <property type="match status" value="1"/>
</dbReference>
<reference evidence="5 6" key="1">
    <citation type="submission" date="2024-05" db="EMBL/GenBank/DDBJ databases">
        <title>Sphingomonas sp. HF-S3 16S ribosomal RNA gene Genome sequencing and assembly.</title>
        <authorList>
            <person name="Lee H."/>
        </authorList>
    </citation>
    <scope>NUCLEOTIDE SEQUENCE [LARGE SCALE GENOMIC DNA]</scope>
    <source>
        <strain evidence="5 6">HF-S3</strain>
    </source>
</reference>
<dbReference type="EMBL" id="JBDIZK010000005">
    <property type="protein sequence ID" value="MEN3747447.1"/>
    <property type="molecule type" value="Genomic_DNA"/>
</dbReference>
<gene>
    <name evidence="5" type="ORF">TPR58_09730</name>
</gene>
<dbReference type="Gene3D" id="1.20.120.530">
    <property type="entry name" value="GntR ligand-binding domain-like"/>
    <property type="match status" value="1"/>
</dbReference>
<protein>
    <submittedName>
        <fullName evidence="5">GntR family transcriptional regulator</fullName>
    </submittedName>
</protein>
<evidence type="ECO:0000313" key="5">
    <source>
        <dbReference type="EMBL" id="MEN3747447.1"/>
    </source>
</evidence>